<proteinExistence type="predicted"/>
<reference evidence="2 3" key="1">
    <citation type="submission" date="2015-03" db="EMBL/GenBank/DDBJ databases">
        <title>Genomics and transcriptomics of the oil-accumulating basidiomycete yeast T. oleaginosus allow insights into substrate utilization and the diverse evolutionary trajectories of mating systems in fungi.</title>
        <authorList>
            <consortium name="DOE Joint Genome Institute"/>
            <person name="Kourist R."/>
            <person name="Kracht O."/>
            <person name="Bracharz F."/>
            <person name="Lipzen A."/>
            <person name="Nolan M."/>
            <person name="Ohm R."/>
            <person name="Grigoriev I."/>
            <person name="Sun S."/>
            <person name="Heitman J."/>
            <person name="Bruck T."/>
            <person name="Nowrousian M."/>
        </authorList>
    </citation>
    <scope>NUCLEOTIDE SEQUENCE [LARGE SCALE GENOMIC DNA]</scope>
    <source>
        <strain evidence="2 3">IBC0246</strain>
    </source>
</reference>
<accession>A0A0J0XIV1</accession>
<evidence type="ECO:0000256" key="1">
    <source>
        <dbReference type="SAM" id="Phobius"/>
    </source>
</evidence>
<dbReference type="GeneID" id="28986085"/>
<keyword evidence="1" id="KW-0472">Membrane</keyword>
<dbReference type="OrthoDB" id="409136at2759"/>
<name>A0A0J0XIV1_9TREE</name>
<feature type="transmembrane region" description="Helical" evidence="1">
    <location>
        <begin position="229"/>
        <end position="246"/>
    </location>
</feature>
<sequence length="273" mass="30286">MPVADLPQDLIGSSGLYNSPDPLLRRLRLEDHTGAPVMNLQRTFGATDLLVLYAGSAQGSHNLAGFHRSLTELMIKDKAVSVIYVSTDVDAKLALAATAQQPWYRMIYEDDSDFAPLAKGEPEVIEIARGEDFVQAMEIETGAEVVTFGEEEDPQDYVRPLSRAGMSITMQAYSTPSISVYNLKAHQFVARNVRPVYFASDKVGVHLAAWRKGEALGVGLQDFIARLKWPLIALLIAILYHAYVFINGEEANFLPKLLDQISWRSRQMMGQAI</sequence>
<dbReference type="RefSeq" id="XP_018277478.1">
    <property type="nucleotide sequence ID" value="XM_018425482.1"/>
</dbReference>
<dbReference type="AlphaFoldDB" id="A0A0J0XIV1"/>
<keyword evidence="1" id="KW-0812">Transmembrane</keyword>
<dbReference type="EMBL" id="KQ087225">
    <property type="protein sequence ID" value="KLT40987.1"/>
    <property type="molecule type" value="Genomic_DNA"/>
</dbReference>
<gene>
    <name evidence="2" type="ORF">CC85DRAFT_303660</name>
</gene>
<evidence type="ECO:0000313" key="3">
    <source>
        <dbReference type="Proteomes" id="UP000053611"/>
    </source>
</evidence>
<keyword evidence="3" id="KW-1185">Reference proteome</keyword>
<keyword evidence="1" id="KW-1133">Transmembrane helix</keyword>
<organism evidence="2 3">
    <name type="scientific">Cutaneotrichosporon oleaginosum</name>
    <dbReference type="NCBI Taxonomy" id="879819"/>
    <lineage>
        <taxon>Eukaryota</taxon>
        <taxon>Fungi</taxon>
        <taxon>Dikarya</taxon>
        <taxon>Basidiomycota</taxon>
        <taxon>Agaricomycotina</taxon>
        <taxon>Tremellomycetes</taxon>
        <taxon>Trichosporonales</taxon>
        <taxon>Trichosporonaceae</taxon>
        <taxon>Cutaneotrichosporon</taxon>
    </lineage>
</organism>
<dbReference type="Proteomes" id="UP000053611">
    <property type="component" value="Unassembled WGS sequence"/>
</dbReference>
<protein>
    <submittedName>
        <fullName evidence="2">Uncharacterized protein</fullName>
    </submittedName>
</protein>
<evidence type="ECO:0000313" key="2">
    <source>
        <dbReference type="EMBL" id="KLT40987.1"/>
    </source>
</evidence>